<reference evidence="2" key="1">
    <citation type="submission" date="2022-10" db="EMBL/GenBank/DDBJ databases">
        <authorList>
            <person name="Chen Y."/>
            <person name="Dougan E. K."/>
            <person name="Chan C."/>
            <person name="Rhodes N."/>
            <person name="Thang M."/>
        </authorList>
    </citation>
    <scope>NUCLEOTIDE SEQUENCE</scope>
</reference>
<feature type="chain" id="PRO_5043269734" evidence="1">
    <location>
        <begin position="23"/>
        <end position="127"/>
    </location>
</feature>
<gene>
    <name evidence="2" type="ORF">C1SCF055_LOCUS4899</name>
</gene>
<sequence length="127" mass="14753">MIWDAYCVLWNVLFWLSSMVEQNALPNALEGHWYPYRQLSGRNMFKQGALPDTWLDKPTLQHAMKELSEAQQSACTSRCWKCAASRWPWCKLFIMRMNDVASEEMKMKFIPARSSGAKSGQLQHLAH</sequence>
<keyword evidence="4" id="KW-1185">Reference proteome</keyword>
<proteinExistence type="predicted"/>
<dbReference type="AlphaFoldDB" id="A0A9P1BQL1"/>
<dbReference type="Proteomes" id="UP001152797">
    <property type="component" value="Unassembled WGS sequence"/>
</dbReference>
<keyword evidence="1" id="KW-0732">Signal</keyword>
<protein>
    <submittedName>
        <fullName evidence="2">Uncharacterized protein</fullName>
    </submittedName>
</protein>
<accession>A0A9P1BQL1</accession>
<organism evidence="2">
    <name type="scientific">Cladocopium goreaui</name>
    <dbReference type="NCBI Taxonomy" id="2562237"/>
    <lineage>
        <taxon>Eukaryota</taxon>
        <taxon>Sar</taxon>
        <taxon>Alveolata</taxon>
        <taxon>Dinophyceae</taxon>
        <taxon>Suessiales</taxon>
        <taxon>Symbiodiniaceae</taxon>
        <taxon>Cladocopium</taxon>
    </lineage>
</organism>
<dbReference type="EMBL" id="CAMXCT010000290">
    <property type="protein sequence ID" value="CAI3976703.1"/>
    <property type="molecule type" value="Genomic_DNA"/>
</dbReference>
<evidence type="ECO:0000313" key="2">
    <source>
        <dbReference type="EMBL" id="CAI3976703.1"/>
    </source>
</evidence>
<dbReference type="EMBL" id="CAMXCT030000290">
    <property type="protein sequence ID" value="CAL4764015.1"/>
    <property type="molecule type" value="Genomic_DNA"/>
</dbReference>
<comment type="caution">
    <text evidence="2">The sequence shown here is derived from an EMBL/GenBank/DDBJ whole genome shotgun (WGS) entry which is preliminary data.</text>
</comment>
<evidence type="ECO:0000256" key="1">
    <source>
        <dbReference type="SAM" id="SignalP"/>
    </source>
</evidence>
<evidence type="ECO:0000313" key="3">
    <source>
        <dbReference type="EMBL" id="CAL1130078.1"/>
    </source>
</evidence>
<evidence type="ECO:0000313" key="4">
    <source>
        <dbReference type="Proteomes" id="UP001152797"/>
    </source>
</evidence>
<name>A0A9P1BQL1_9DINO</name>
<feature type="signal peptide" evidence="1">
    <location>
        <begin position="1"/>
        <end position="22"/>
    </location>
</feature>
<dbReference type="EMBL" id="CAMXCT020000290">
    <property type="protein sequence ID" value="CAL1130078.1"/>
    <property type="molecule type" value="Genomic_DNA"/>
</dbReference>
<reference evidence="3" key="2">
    <citation type="submission" date="2024-04" db="EMBL/GenBank/DDBJ databases">
        <authorList>
            <person name="Chen Y."/>
            <person name="Shah S."/>
            <person name="Dougan E. K."/>
            <person name="Thang M."/>
            <person name="Chan C."/>
        </authorList>
    </citation>
    <scope>NUCLEOTIDE SEQUENCE [LARGE SCALE GENOMIC DNA]</scope>
</reference>